<evidence type="ECO:0000313" key="2">
    <source>
        <dbReference type="EMBL" id="GCD46208.1"/>
    </source>
</evidence>
<accession>A0A401WA76</accession>
<proteinExistence type="predicted"/>
<evidence type="ECO:0000256" key="1">
    <source>
        <dbReference type="SAM" id="SignalP"/>
    </source>
</evidence>
<feature type="chain" id="PRO_5019095704" description="Ig-like domain-containing protein" evidence="1">
    <location>
        <begin position="45"/>
        <end position="236"/>
    </location>
</feature>
<comment type="caution">
    <text evidence="2">The sequence shown here is derived from an EMBL/GenBank/DDBJ whole genome shotgun (WGS) entry which is preliminary data.</text>
</comment>
<reference evidence="2 3" key="1">
    <citation type="submission" date="2018-11" db="EMBL/GenBank/DDBJ databases">
        <title>Whole genome sequence of Streptomyces paromomycinus NBRC 15454(T).</title>
        <authorList>
            <person name="Komaki H."/>
            <person name="Tamura T."/>
        </authorList>
    </citation>
    <scope>NUCLEOTIDE SEQUENCE [LARGE SCALE GENOMIC DNA]</scope>
    <source>
        <strain evidence="2 3">NBRC 15454</strain>
    </source>
</reference>
<evidence type="ECO:0000313" key="3">
    <source>
        <dbReference type="Proteomes" id="UP000286746"/>
    </source>
</evidence>
<feature type="signal peptide" evidence="1">
    <location>
        <begin position="1"/>
        <end position="44"/>
    </location>
</feature>
<sequence>MTHRPARSRAHHSVARRPRALLAAGTGILATASLSLALTGSATAQPTGAPVTPGATTVTPAGHSYAATLSGKATFKAGSVTVTCTVSNATGQVPDAPGNSNASGPVSNGISAPSYTSCTTSMPGVSATIQTSGAWGVTMQNGAPSTAGLTIPTGGFVLKTSGLASCTVTAAPTGAATVTGAWANGAPSTLTFTNASVPVKVVGGFGCPTSATTSAFNATYKVADTTDPASQITVTG</sequence>
<evidence type="ECO:0008006" key="4">
    <source>
        <dbReference type="Google" id="ProtNLM"/>
    </source>
</evidence>
<dbReference type="Proteomes" id="UP000286746">
    <property type="component" value="Unassembled WGS sequence"/>
</dbReference>
<protein>
    <recommendedName>
        <fullName evidence="4">Ig-like domain-containing protein</fullName>
    </recommendedName>
</protein>
<keyword evidence="1" id="KW-0732">Signal</keyword>
<organism evidence="2 3">
    <name type="scientific">Streptomyces paromomycinus</name>
    <name type="common">Streptomyces rimosus subsp. paromomycinus</name>
    <dbReference type="NCBI Taxonomy" id="92743"/>
    <lineage>
        <taxon>Bacteria</taxon>
        <taxon>Bacillati</taxon>
        <taxon>Actinomycetota</taxon>
        <taxon>Actinomycetes</taxon>
        <taxon>Kitasatosporales</taxon>
        <taxon>Streptomycetaceae</taxon>
        <taxon>Streptomyces</taxon>
    </lineage>
</organism>
<dbReference type="AlphaFoldDB" id="A0A401WA76"/>
<dbReference type="EMBL" id="BHZD01000001">
    <property type="protein sequence ID" value="GCD46208.1"/>
    <property type="molecule type" value="Genomic_DNA"/>
</dbReference>
<name>A0A401WA76_STREY</name>
<gene>
    <name evidence="2" type="ORF">GKJPGBOP_05955</name>
</gene>
<dbReference type="RefSeq" id="WP_125056624.1">
    <property type="nucleotide sequence ID" value="NZ_BHZD01000001.1"/>
</dbReference>
<keyword evidence="3" id="KW-1185">Reference proteome</keyword>